<dbReference type="GO" id="GO:0005886">
    <property type="term" value="C:plasma membrane"/>
    <property type="evidence" value="ECO:0007669"/>
    <property type="project" value="UniProtKB-SubCell"/>
</dbReference>
<evidence type="ECO:0000256" key="10">
    <source>
        <dbReference type="ARBA" id="ARBA00022960"/>
    </source>
</evidence>
<evidence type="ECO:0000256" key="2">
    <source>
        <dbReference type="ARBA" id="ARBA00007090"/>
    </source>
</evidence>
<dbReference type="AlphaFoldDB" id="A0A1G2LRI5"/>
<evidence type="ECO:0000259" key="17">
    <source>
        <dbReference type="Pfam" id="PF00905"/>
    </source>
</evidence>
<sequence length="835" mass="93362">MKRLIFFIFGMSLLGLSLAGLFVIFIARGLPDPAKITERQVAESTKIFDRTGKIILYEIHGEEKRTVIPLEEMPEIIKQATIAIEDADFYKHSGISLRGIARAIFIDILRKGFVQGGSGITQQLVKNSFLGRERTITRKIKEAILAIQLERKYTKDDILELYLNQIPYGSNAYGIQAASRTFFGKDAKDLTLAEAAALASLPKAPTYYSPYGSRKNELMARKNYVLDRIIIAGHITAEEAEIAKKENINFLAPRQNIRAPHFIMLVREYLNEKYGDDIVEAGGLNVITTLDWELQEMAENIVKEGATRNEKLIKAHNAALAALNPKTGEILAMVGSRDYFDIENEGNFNVATAFRQPGSAFKPFVYAAAFKKGFTPDTVLFDVPTEFNPGCGSGATSTVIGDRILRPNEEPAEYEKCYHPGNYDEKFRGPVTLRQAIAQSINVPSVKLLYLTGVNDAIELARGLGITSLTDPKRYSLSLVLGGAEVQLLEMLSAYGVFANDGILAPKTFILEVKSGEEILEEKKDEPRAALDTNIARTINDVLSDNEARIGVFQRYSSLYFSDRQVAAKTGTTQEYRDAWTIGYTPSIVAGVWVGNNDNTPIQQKGSGVLAAAPIWHAFMASATAKMLPEEFPRPEYQRPEKPILRGLWQGGEIVKLDKISKKLASTSTPPEYIEDVAIGEPHDILYWIDKDNPTGDKPENPEKNSQYENWEWAFQEWLKTSGFKQMSREELPKDYDDVHTEANRPVITKISLEEATSTIPEATSTLKLIISIKSNFSLKEIDVFSNNELVQSFSLPEKDKPYEIIIHKIEGAEEFPQIKIKAYDNVGNWNELIL</sequence>
<feature type="domain" description="Glycosyl transferase family 51" evidence="18">
    <location>
        <begin position="56"/>
        <end position="228"/>
    </location>
</feature>
<evidence type="ECO:0000256" key="9">
    <source>
        <dbReference type="ARBA" id="ARBA00022801"/>
    </source>
</evidence>
<evidence type="ECO:0000256" key="14">
    <source>
        <dbReference type="ARBA" id="ARBA00023316"/>
    </source>
</evidence>
<keyword evidence="14" id="KW-0961">Cell wall biogenesis/degradation</keyword>
<proteinExistence type="inferred from homology"/>
<accession>A0A1G2LRI5</accession>
<comment type="similarity">
    <text evidence="2">In the C-terminal section; belongs to the transpeptidase family.</text>
</comment>
<evidence type="ECO:0000256" key="12">
    <source>
        <dbReference type="ARBA" id="ARBA00023136"/>
    </source>
</evidence>
<evidence type="ECO:0000256" key="3">
    <source>
        <dbReference type="ARBA" id="ARBA00007739"/>
    </source>
</evidence>
<dbReference type="InterPro" id="IPR036950">
    <property type="entry name" value="PBP_transglycosylase"/>
</dbReference>
<dbReference type="FunFam" id="1.10.3810.10:FF:000001">
    <property type="entry name" value="Penicillin-binding protein 1A"/>
    <property type="match status" value="1"/>
</dbReference>
<keyword evidence="13" id="KW-0511">Multifunctional enzyme</keyword>
<dbReference type="SUPFAM" id="SSF56601">
    <property type="entry name" value="beta-lactamase/transpeptidase-like"/>
    <property type="match status" value="1"/>
</dbReference>
<evidence type="ECO:0000313" key="20">
    <source>
        <dbReference type="Proteomes" id="UP000177171"/>
    </source>
</evidence>
<dbReference type="GO" id="GO:0030288">
    <property type="term" value="C:outer membrane-bounded periplasmic space"/>
    <property type="evidence" value="ECO:0007669"/>
    <property type="project" value="TreeGrafter"/>
</dbReference>
<dbReference type="GO" id="GO:0008955">
    <property type="term" value="F:peptidoglycan glycosyltransferase activity"/>
    <property type="evidence" value="ECO:0007669"/>
    <property type="project" value="UniProtKB-EC"/>
</dbReference>
<evidence type="ECO:0000256" key="15">
    <source>
        <dbReference type="ARBA" id="ARBA00034000"/>
    </source>
</evidence>
<dbReference type="InterPro" id="IPR012338">
    <property type="entry name" value="Beta-lactam/transpept-like"/>
</dbReference>
<dbReference type="InterPro" id="IPR050396">
    <property type="entry name" value="Glycosyltr_51/Transpeptidase"/>
</dbReference>
<dbReference type="GO" id="GO:0006508">
    <property type="term" value="P:proteolysis"/>
    <property type="evidence" value="ECO:0007669"/>
    <property type="project" value="UniProtKB-KW"/>
</dbReference>
<dbReference type="GO" id="GO:0008658">
    <property type="term" value="F:penicillin binding"/>
    <property type="evidence" value="ECO:0007669"/>
    <property type="project" value="InterPro"/>
</dbReference>
<dbReference type="NCBIfam" id="TIGR02074">
    <property type="entry name" value="PBP_1a_fam"/>
    <property type="match status" value="1"/>
</dbReference>
<dbReference type="InterPro" id="IPR001460">
    <property type="entry name" value="PCN-bd_Tpept"/>
</dbReference>
<dbReference type="Gene3D" id="1.10.3810.10">
    <property type="entry name" value="Biosynthetic peptidoglycan transglycosylase-like"/>
    <property type="match status" value="1"/>
</dbReference>
<dbReference type="Proteomes" id="UP000177171">
    <property type="component" value="Unassembled WGS sequence"/>
</dbReference>
<dbReference type="SUPFAM" id="SSF53955">
    <property type="entry name" value="Lysozyme-like"/>
    <property type="match status" value="1"/>
</dbReference>
<dbReference type="PANTHER" id="PTHR32282">
    <property type="entry name" value="BINDING PROTEIN TRANSPEPTIDASE, PUTATIVE-RELATED"/>
    <property type="match status" value="1"/>
</dbReference>
<dbReference type="Pfam" id="PF00905">
    <property type="entry name" value="Transpeptidase"/>
    <property type="match status" value="2"/>
</dbReference>
<feature type="domain" description="Penicillin-binding protein transpeptidase" evidence="17">
    <location>
        <begin position="321"/>
        <end position="386"/>
    </location>
</feature>
<evidence type="ECO:0000256" key="13">
    <source>
        <dbReference type="ARBA" id="ARBA00023268"/>
    </source>
</evidence>
<dbReference type="PANTHER" id="PTHR32282:SF11">
    <property type="entry name" value="PENICILLIN-BINDING PROTEIN 1B"/>
    <property type="match status" value="1"/>
</dbReference>
<dbReference type="EMBL" id="MHQY01000013">
    <property type="protein sequence ID" value="OHA14207.1"/>
    <property type="molecule type" value="Genomic_DNA"/>
</dbReference>
<evidence type="ECO:0000256" key="16">
    <source>
        <dbReference type="ARBA" id="ARBA00049902"/>
    </source>
</evidence>
<protein>
    <submittedName>
        <fullName evidence="19">Uncharacterized protein</fullName>
    </submittedName>
</protein>
<evidence type="ECO:0000256" key="8">
    <source>
        <dbReference type="ARBA" id="ARBA00022679"/>
    </source>
</evidence>
<keyword evidence="7" id="KW-0328">Glycosyltransferase</keyword>
<evidence type="ECO:0000256" key="1">
    <source>
        <dbReference type="ARBA" id="ARBA00004236"/>
    </source>
</evidence>
<keyword evidence="4" id="KW-1003">Cell membrane</keyword>
<gene>
    <name evidence="19" type="ORF">A3G49_03135</name>
</gene>
<comment type="similarity">
    <text evidence="3">In the N-terminal section; belongs to the glycosyltransferase 51 family.</text>
</comment>
<keyword evidence="9" id="KW-0378">Hydrolase</keyword>
<evidence type="ECO:0000313" key="19">
    <source>
        <dbReference type="EMBL" id="OHA14207.1"/>
    </source>
</evidence>
<dbReference type="GO" id="GO:0008360">
    <property type="term" value="P:regulation of cell shape"/>
    <property type="evidence" value="ECO:0007669"/>
    <property type="project" value="UniProtKB-KW"/>
</dbReference>
<comment type="caution">
    <text evidence="19">The sequence shown here is derived from an EMBL/GenBank/DDBJ whole genome shotgun (WGS) entry which is preliminary data.</text>
</comment>
<dbReference type="InterPro" id="IPR001264">
    <property type="entry name" value="Glyco_trans_51"/>
</dbReference>
<keyword evidence="6" id="KW-0645">Protease</keyword>
<keyword evidence="11" id="KW-0573">Peptidoglycan synthesis</keyword>
<comment type="subcellular location">
    <subcellularLocation>
        <location evidence="1">Cell membrane</location>
    </subcellularLocation>
</comment>
<evidence type="ECO:0000256" key="4">
    <source>
        <dbReference type="ARBA" id="ARBA00022475"/>
    </source>
</evidence>
<dbReference type="GO" id="GO:0009002">
    <property type="term" value="F:serine-type D-Ala-D-Ala carboxypeptidase activity"/>
    <property type="evidence" value="ECO:0007669"/>
    <property type="project" value="UniProtKB-EC"/>
</dbReference>
<evidence type="ECO:0000256" key="5">
    <source>
        <dbReference type="ARBA" id="ARBA00022645"/>
    </source>
</evidence>
<reference evidence="19 20" key="1">
    <citation type="journal article" date="2016" name="Nat. Commun.">
        <title>Thousands of microbial genomes shed light on interconnected biogeochemical processes in an aquifer system.</title>
        <authorList>
            <person name="Anantharaman K."/>
            <person name="Brown C.T."/>
            <person name="Hug L.A."/>
            <person name="Sharon I."/>
            <person name="Castelle C.J."/>
            <person name="Probst A.J."/>
            <person name="Thomas B.C."/>
            <person name="Singh A."/>
            <person name="Wilkins M.J."/>
            <person name="Karaoz U."/>
            <person name="Brodie E.L."/>
            <person name="Williams K.H."/>
            <person name="Hubbard S.S."/>
            <person name="Banfield J.F."/>
        </authorList>
    </citation>
    <scope>NUCLEOTIDE SEQUENCE [LARGE SCALE GENOMIC DNA]</scope>
</reference>
<evidence type="ECO:0000256" key="7">
    <source>
        <dbReference type="ARBA" id="ARBA00022676"/>
    </source>
</evidence>
<name>A0A1G2LRI5_9BACT</name>
<dbReference type="GO" id="GO:0009252">
    <property type="term" value="P:peptidoglycan biosynthetic process"/>
    <property type="evidence" value="ECO:0007669"/>
    <property type="project" value="UniProtKB-KW"/>
</dbReference>
<dbReference type="InterPro" id="IPR023346">
    <property type="entry name" value="Lysozyme-like_dom_sf"/>
</dbReference>
<evidence type="ECO:0000256" key="11">
    <source>
        <dbReference type="ARBA" id="ARBA00022984"/>
    </source>
</evidence>
<keyword evidence="8" id="KW-0808">Transferase</keyword>
<feature type="domain" description="Penicillin-binding protein transpeptidase" evidence="17">
    <location>
        <begin position="421"/>
        <end position="618"/>
    </location>
</feature>
<evidence type="ECO:0000259" key="18">
    <source>
        <dbReference type="Pfam" id="PF00912"/>
    </source>
</evidence>
<comment type="catalytic activity">
    <reaction evidence="15">
        <text>Preferential cleavage: (Ac)2-L-Lys-D-Ala-|-D-Ala. Also transpeptidation of peptidyl-alanyl moieties that are N-acyl substituents of D-alanine.</text>
        <dbReference type="EC" id="3.4.16.4"/>
    </reaction>
</comment>
<keyword evidence="10" id="KW-0133">Cell shape</keyword>
<dbReference type="Pfam" id="PF00912">
    <property type="entry name" value="Transgly"/>
    <property type="match status" value="1"/>
</dbReference>
<comment type="catalytic activity">
    <reaction evidence="16">
        <text>[GlcNAc-(1-&gt;4)-Mur2Ac(oyl-L-Ala-gamma-D-Glu-L-Lys-D-Ala-D-Ala)](n)-di-trans,octa-cis-undecaprenyl diphosphate + beta-D-GlcNAc-(1-&gt;4)-Mur2Ac(oyl-L-Ala-gamma-D-Glu-L-Lys-D-Ala-D-Ala)-di-trans,octa-cis-undecaprenyl diphosphate = [GlcNAc-(1-&gt;4)-Mur2Ac(oyl-L-Ala-gamma-D-Glu-L-Lys-D-Ala-D-Ala)](n+1)-di-trans,octa-cis-undecaprenyl diphosphate + di-trans,octa-cis-undecaprenyl diphosphate + H(+)</text>
        <dbReference type="Rhea" id="RHEA:23708"/>
        <dbReference type="Rhea" id="RHEA-COMP:9602"/>
        <dbReference type="Rhea" id="RHEA-COMP:9603"/>
        <dbReference type="ChEBI" id="CHEBI:15378"/>
        <dbReference type="ChEBI" id="CHEBI:58405"/>
        <dbReference type="ChEBI" id="CHEBI:60033"/>
        <dbReference type="ChEBI" id="CHEBI:78435"/>
        <dbReference type="EC" id="2.4.99.28"/>
    </reaction>
</comment>
<evidence type="ECO:0000256" key="6">
    <source>
        <dbReference type="ARBA" id="ARBA00022670"/>
    </source>
</evidence>
<keyword evidence="5" id="KW-0121">Carboxypeptidase</keyword>
<dbReference type="GO" id="GO:0071555">
    <property type="term" value="P:cell wall organization"/>
    <property type="evidence" value="ECO:0007669"/>
    <property type="project" value="UniProtKB-KW"/>
</dbReference>
<organism evidence="19 20">
    <name type="scientific">Candidatus Sungbacteria bacterium RIFCSPLOWO2_12_FULL_41_11</name>
    <dbReference type="NCBI Taxonomy" id="1802286"/>
    <lineage>
        <taxon>Bacteria</taxon>
        <taxon>Candidatus Sungiibacteriota</taxon>
    </lineage>
</organism>
<dbReference type="Gene3D" id="3.40.710.10">
    <property type="entry name" value="DD-peptidase/beta-lactamase superfamily"/>
    <property type="match status" value="1"/>
</dbReference>
<keyword evidence="12" id="KW-0472">Membrane</keyword>